<protein>
    <recommendedName>
        <fullName evidence="3">YdbL</fullName>
    </recommendedName>
</protein>
<sequence>MMFLLDLYKFCESYDWFNRQHLAKFVFQHKECERLARAANMTPRKFASSVSLEFIPRMATLGYLDIKNGVVTCYGSKKRPFRFELYSLEGESNKYIYDLFHLNELSDEELFCSKTNRRDIEALRRKFNLT</sequence>
<reference evidence="1 2" key="1">
    <citation type="submission" date="2019-04" db="EMBL/GenBank/DDBJ databases">
        <authorList>
            <person name="Wang X."/>
        </authorList>
    </citation>
    <scope>NUCLEOTIDE SEQUENCE [LARGE SCALE GENOMIC DNA]</scope>
</reference>
<keyword evidence="2" id="KW-1185">Reference proteome</keyword>
<gene>
    <name evidence="1" type="ORF">vBEcoSW011D_50</name>
</gene>
<organism evidence="1 2">
    <name type="scientific">Escherichia phage vB_EcoS_W011D</name>
    <dbReference type="NCBI Taxonomy" id="2575323"/>
    <lineage>
        <taxon>Viruses</taxon>
        <taxon>Duplodnaviria</taxon>
        <taxon>Heunggongvirae</taxon>
        <taxon>Uroviricota</taxon>
        <taxon>Caudoviricetes</taxon>
        <taxon>Drexlerviridae</taxon>
        <taxon>Tempevirinae</taxon>
        <taxon>Changchunvirus</taxon>
        <taxon>Changchunvirus W011D</taxon>
    </lineage>
</organism>
<dbReference type="Proteomes" id="UP000306677">
    <property type="component" value="Segment"/>
</dbReference>
<accession>A0A4Y5NR83</accession>
<dbReference type="EMBL" id="MK778457">
    <property type="protein sequence ID" value="QCW18496.1"/>
    <property type="molecule type" value="Genomic_DNA"/>
</dbReference>
<evidence type="ECO:0000313" key="1">
    <source>
        <dbReference type="EMBL" id="QCW18496.1"/>
    </source>
</evidence>
<evidence type="ECO:0008006" key="3">
    <source>
        <dbReference type="Google" id="ProtNLM"/>
    </source>
</evidence>
<proteinExistence type="predicted"/>
<evidence type="ECO:0000313" key="2">
    <source>
        <dbReference type="Proteomes" id="UP000306677"/>
    </source>
</evidence>
<name>A0A4Y5NR83_9CAUD</name>